<accession>A0AAW1QPZ2</accession>
<gene>
    <name evidence="1" type="ORF">WJX72_003358</name>
</gene>
<organism evidence="1 2">
    <name type="scientific">[Myrmecia] bisecta</name>
    <dbReference type="NCBI Taxonomy" id="41462"/>
    <lineage>
        <taxon>Eukaryota</taxon>
        <taxon>Viridiplantae</taxon>
        <taxon>Chlorophyta</taxon>
        <taxon>core chlorophytes</taxon>
        <taxon>Trebouxiophyceae</taxon>
        <taxon>Trebouxiales</taxon>
        <taxon>Trebouxiaceae</taxon>
        <taxon>Myrmecia</taxon>
    </lineage>
</organism>
<dbReference type="EMBL" id="JALJOR010000002">
    <property type="protein sequence ID" value="KAK9823519.1"/>
    <property type="molecule type" value="Genomic_DNA"/>
</dbReference>
<reference evidence="1 2" key="1">
    <citation type="journal article" date="2024" name="Nat. Commun.">
        <title>Phylogenomics reveals the evolutionary origins of lichenization in chlorophyte algae.</title>
        <authorList>
            <person name="Puginier C."/>
            <person name="Libourel C."/>
            <person name="Otte J."/>
            <person name="Skaloud P."/>
            <person name="Haon M."/>
            <person name="Grisel S."/>
            <person name="Petersen M."/>
            <person name="Berrin J.G."/>
            <person name="Delaux P.M."/>
            <person name="Dal Grande F."/>
            <person name="Keller J."/>
        </authorList>
    </citation>
    <scope>NUCLEOTIDE SEQUENCE [LARGE SCALE GENOMIC DNA]</scope>
    <source>
        <strain evidence="1 2">SAG 2043</strain>
    </source>
</reference>
<evidence type="ECO:0000313" key="1">
    <source>
        <dbReference type="EMBL" id="KAK9823519.1"/>
    </source>
</evidence>
<comment type="caution">
    <text evidence="1">The sequence shown here is derived from an EMBL/GenBank/DDBJ whole genome shotgun (WGS) entry which is preliminary data.</text>
</comment>
<protein>
    <submittedName>
        <fullName evidence="1">Uncharacterized protein</fullName>
    </submittedName>
</protein>
<proteinExistence type="predicted"/>
<sequence length="83" mass="9714">MDTPRKLAWFWQAKEALVQNILAEYPASNHEGWTVRVNIAAKKFRYYFIHPNYGVVRSVPELTALLTNEPVRRQGKAMGKRKR</sequence>
<keyword evidence="2" id="KW-1185">Reference proteome</keyword>
<dbReference type="Proteomes" id="UP001489004">
    <property type="component" value="Unassembled WGS sequence"/>
</dbReference>
<name>A0AAW1QPZ2_9CHLO</name>
<dbReference type="AlphaFoldDB" id="A0AAW1QPZ2"/>
<evidence type="ECO:0000313" key="2">
    <source>
        <dbReference type="Proteomes" id="UP001489004"/>
    </source>
</evidence>